<evidence type="ECO:0000313" key="3">
    <source>
        <dbReference type="EMBL" id="MDC5695799.1"/>
    </source>
</evidence>
<feature type="region of interest" description="Disordered" evidence="1">
    <location>
        <begin position="1"/>
        <end position="42"/>
    </location>
</feature>
<proteinExistence type="predicted"/>
<evidence type="ECO:0000313" key="4">
    <source>
        <dbReference type="Proteomes" id="UP001150259"/>
    </source>
</evidence>
<accession>A0ABT5GCE9</accession>
<sequence>MTQPTDGHPSDNESLGTGPQPVEFTDVVTSPAQPGSEAAPAPRTRGRALLFGGLAAVLLAGVGGAVAVQQLNGSGARPADVLPGDTFGYVQVDIDPSAGQKLAAVRFLAEVPEIKALESGDAREKLWDLAVARSGDDCLESFDFARDIAPWLGERIGFGVRPGGTPEEPNVVVALQASDEEAATSTLDRLGDCREGGDDVDLRTRDGYVIVTKGGQGDATLAAIQQGSLSEQNEFSGDMAALGEQGLASAWWDLGKTVKELAGKLPQTLVPGISPEAQGRVAAALRFDPGHAEIAGIARGLAGSQTLQPAAGDEAGLGSLPDDTIAAVHVSGGGAALKQAWPELEKRINAAASASGMDDVAGAIEDDLGLVLPDDLEALLGRSLTLSLPEQVLGFGMPTLGALITTDQAERAAEVVTLIEEASGAAGILTKQVEGDRLYLSTTPDYVARLKTAGSLGDTESFKAALGDADDADFALYVKLDPIEKLYLGEVDAKMRPALESMRAVGLAITATGSGEAEFSFRVVAN</sequence>
<organism evidence="3 4">
    <name type="scientific">Intrasporangium calvum</name>
    <dbReference type="NCBI Taxonomy" id="53358"/>
    <lineage>
        <taxon>Bacteria</taxon>
        <taxon>Bacillati</taxon>
        <taxon>Actinomycetota</taxon>
        <taxon>Actinomycetes</taxon>
        <taxon>Micrococcales</taxon>
        <taxon>Intrasporangiaceae</taxon>
        <taxon>Intrasporangium</taxon>
    </lineage>
</organism>
<evidence type="ECO:0000256" key="1">
    <source>
        <dbReference type="SAM" id="MobiDB-lite"/>
    </source>
</evidence>
<keyword evidence="2" id="KW-0472">Membrane</keyword>
<name>A0ABT5GCE9_9MICO</name>
<gene>
    <name evidence="3" type="ORF">OO014_00905</name>
</gene>
<dbReference type="InterPro" id="IPR021787">
    <property type="entry name" value="DUF3352"/>
</dbReference>
<keyword evidence="2" id="KW-0812">Transmembrane</keyword>
<feature type="transmembrane region" description="Helical" evidence="2">
    <location>
        <begin position="48"/>
        <end position="68"/>
    </location>
</feature>
<dbReference type="RefSeq" id="WP_272460341.1">
    <property type="nucleotide sequence ID" value="NZ_JAPFQL010000002.1"/>
</dbReference>
<keyword evidence="2" id="KW-1133">Transmembrane helix</keyword>
<protein>
    <submittedName>
        <fullName evidence="3">DUF3352 domain-containing protein</fullName>
    </submittedName>
</protein>
<dbReference type="Proteomes" id="UP001150259">
    <property type="component" value="Unassembled WGS sequence"/>
</dbReference>
<evidence type="ECO:0000256" key="2">
    <source>
        <dbReference type="SAM" id="Phobius"/>
    </source>
</evidence>
<dbReference type="Pfam" id="PF11832">
    <property type="entry name" value="DUF3352"/>
    <property type="match status" value="1"/>
</dbReference>
<reference evidence="3 4" key="1">
    <citation type="submission" date="2022-11" db="EMBL/GenBank/DDBJ databases">
        <title>Anaerobic phenanthrene biodegradation by a DNRA strain PheN6.</title>
        <authorList>
            <person name="Zhang Z."/>
        </authorList>
    </citation>
    <scope>NUCLEOTIDE SEQUENCE [LARGE SCALE GENOMIC DNA]</scope>
    <source>
        <strain evidence="3 4">PheN6</strain>
    </source>
</reference>
<keyword evidence="4" id="KW-1185">Reference proteome</keyword>
<comment type="caution">
    <text evidence="3">The sequence shown here is derived from an EMBL/GenBank/DDBJ whole genome shotgun (WGS) entry which is preliminary data.</text>
</comment>
<dbReference type="EMBL" id="JAPFQL010000002">
    <property type="protein sequence ID" value="MDC5695799.1"/>
    <property type="molecule type" value="Genomic_DNA"/>
</dbReference>